<dbReference type="InterPro" id="IPR004360">
    <property type="entry name" value="Glyas_Fos-R_dOase_dom"/>
</dbReference>
<dbReference type="SUPFAM" id="SSF53474">
    <property type="entry name" value="alpha/beta-Hydrolases"/>
    <property type="match status" value="1"/>
</dbReference>
<dbReference type="InterPro" id="IPR037523">
    <property type="entry name" value="VOC_core"/>
</dbReference>
<dbReference type="OrthoDB" id="9785698at2"/>
<evidence type="ECO:0000256" key="1">
    <source>
        <dbReference type="ARBA" id="ARBA00022490"/>
    </source>
</evidence>
<dbReference type="Gene3D" id="1.10.287.540">
    <property type="entry name" value="Helix hairpin bin"/>
    <property type="match status" value="1"/>
</dbReference>
<dbReference type="InterPro" id="IPR002925">
    <property type="entry name" value="Dienelactn_hydro"/>
</dbReference>
<comment type="caution">
    <text evidence="4">The sequence shown here is derived from an EMBL/GenBank/DDBJ whole genome shotgun (WGS) entry which is preliminary data.</text>
</comment>
<comment type="similarity">
    <text evidence="2">Belongs to the UPF0291 family.</text>
</comment>
<keyword evidence="5" id="KW-1185">Reference proteome</keyword>
<dbReference type="Gene3D" id="3.10.180.10">
    <property type="entry name" value="2,3-Dihydroxybiphenyl 1,2-Dioxygenase, domain 1"/>
    <property type="match status" value="2"/>
</dbReference>
<dbReference type="Pfam" id="PF00903">
    <property type="entry name" value="Glyoxalase"/>
    <property type="match status" value="1"/>
</dbReference>
<dbReference type="Gene3D" id="3.40.50.1820">
    <property type="entry name" value="alpha/beta hydrolase"/>
    <property type="match status" value="1"/>
</dbReference>
<dbReference type="CDD" id="cd08346">
    <property type="entry name" value="PcpA_N_like"/>
    <property type="match status" value="1"/>
</dbReference>
<dbReference type="HAMAP" id="MF_01103">
    <property type="entry name" value="UPF0291"/>
    <property type="match status" value="1"/>
</dbReference>
<evidence type="ECO:0000259" key="3">
    <source>
        <dbReference type="PROSITE" id="PS51819"/>
    </source>
</evidence>
<protein>
    <recommendedName>
        <fullName evidence="2">UPF0291 protein E4665_14475</fullName>
    </recommendedName>
</protein>
<dbReference type="PANTHER" id="PTHR36110">
    <property type="entry name" value="RING-CLEAVING DIOXYGENASE MHQE-RELATED"/>
    <property type="match status" value="1"/>
</dbReference>
<organism evidence="4 5">
    <name type="scientific">Sporolactobacillus shoreae</name>
    <dbReference type="NCBI Taxonomy" id="1465501"/>
    <lineage>
        <taxon>Bacteria</taxon>
        <taxon>Bacillati</taxon>
        <taxon>Bacillota</taxon>
        <taxon>Bacilli</taxon>
        <taxon>Bacillales</taxon>
        <taxon>Sporolactobacillaceae</taxon>
        <taxon>Sporolactobacillus</taxon>
    </lineage>
</organism>
<keyword evidence="1 2" id="KW-0963">Cytoplasm</keyword>
<dbReference type="SUPFAM" id="SSF54593">
    <property type="entry name" value="Glyoxalase/Bleomycin resistance protein/Dihydroxybiphenyl dioxygenase"/>
    <property type="match status" value="1"/>
</dbReference>
<proteinExistence type="inferred from homology"/>
<dbReference type="PROSITE" id="PS51819">
    <property type="entry name" value="VOC"/>
    <property type="match status" value="2"/>
</dbReference>
<dbReference type="GO" id="GO:0016787">
    <property type="term" value="F:hydrolase activity"/>
    <property type="evidence" value="ECO:0007669"/>
    <property type="project" value="InterPro"/>
</dbReference>
<evidence type="ECO:0000313" key="4">
    <source>
        <dbReference type="EMBL" id="TGA96736.1"/>
    </source>
</evidence>
<feature type="domain" description="VOC" evidence="3">
    <location>
        <begin position="307"/>
        <end position="433"/>
    </location>
</feature>
<dbReference type="InterPro" id="IPR029058">
    <property type="entry name" value="AB_hydrolase_fold"/>
</dbReference>
<reference evidence="4 5" key="1">
    <citation type="journal article" date="2015" name="Int. J. Syst. Evol. Microbiol.">
        <title>Sporolactobacillus shoreae sp. nov. and Sporolactobacillus spathodeae sp. nov., two spore-forming lactic acid bacteria isolated from tree barks in Thailand.</title>
        <authorList>
            <person name="Thamacharoensuk T."/>
            <person name="Kitahara M."/>
            <person name="Ohkuma M."/>
            <person name="Thongchul N."/>
            <person name="Tanasupawat S."/>
        </authorList>
    </citation>
    <scope>NUCLEOTIDE SEQUENCE [LARGE SCALE GENOMIC DNA]</scope>
    <source>
        <strain evidence="4 5">BK92</strain>
    </source>
</reference>
<dbReference type="Proteomes" id="UP000298347">
    <property type="component" value="Unassembled WGS sequence"/>
</dbReference>
<dbReference type="InterPro" id="IPR029068">
    <property type="entry name" value="Glyas_Bleomycin-R_OHBP_Dase"/>
</dbReference>
<dbReference type="EMBL" id="SRJD01000020">
    <property type="protein sequence ID" value="TGA96736.1"/>
    <property type="molecule type" value="Genomic_DNA"/>
</dbReference>
<dbReference type="AlphaFoldDB" id="A0A4Z0GK59"/>
<dbReference type="CDD" id="cd08347">
    <property type="entry name" value="PcpA_C_like"/>
    <property type="match status" value="1"/>
</dbReference>
<dbReference type="SUPFAM" id="SSF158221">
    <property type="entry name" value="YnzC-like"/>
    <property type="match status" value="1"/>
</dbReference>
<dbReference type="PANTHER" id="PTHR36110:SF3">
    <property type="entry name" value="VOC DOMAIN-CONTAINING PROTEIN"/>
    <property type="match status" value="1"/>
</dbReference>
<evidence type="ECO:0000256" key="2">
    <source>
        <dbReference type="HAMAP-Rule" id="MF_01103"/>
    </source>
</evidence>
<dbReference type="GO" id="GO:0005737">
    <property type="term" value="C:cytoplasm"/>
    <property type="evidence" value="ECO:0007669"/>
    <property type="project" value="UniProtKB-SubCell"/>
</dbReference>
<name>A0A4Z0GK59_9BACL</name>
<dbReference type="InterPro" id="IPR009242">
    <property type="entry name" value="DUF896"/>
</dbReference>
<evidence type="ECO:0000313" key="5">
    <source>
        <dbReference type="Proteomes" id="UP000298347"/>
    </source>
</evidence>
<accession>A0A4Z0GK59</accession>
<dbReference type="Pfam" id="PF05979">
    <property type="entry name" value="DUF896"/>
    <property type="match status" value="1"/>
</dbReference>
<feature type="domain" description="VOC" evidence="3">
    <location>
        <begin position="458"/>
        <end position="577"/>
    </location>
</feature>
<sequence>MSFKHIFNEGDTPLAPVLVLFHGTGGDEYSLLSLAESIAPGAAVLSLRGNRKEDGMNRFFNRFSEGEIDVDDLKSETDSLHRFLNEFGLNHEFTERKVIAVGYSNGANMIVSLLHHEASVFNGAILFRGTDYRSEDPYGDLKKVSVFVAAGLNDSLISQESTKQMTWNLKEAGASVQEKWTVAGHQLTEDEVLASQKWYQSFVSGDSEMKDLLKEINRLARAAKERPLTSEEREIQGKLRKRYIEIFRGTFRQNLLNVKLIDEKGNDVTPHKVKVIQDQVDQMRDERKSNLLKKRMKEAEPMNELFGIHHISIVTSDAKKNFSFYTKVLGMRLVKKTVNQDDISVYHLFYADQKGSPGTDLTFFEFPGTRPTRKGTNSISRVSLRVPSDQSLDYWNNRFDELKVSHQEISTLFGHKILEFEDFDGTPLRLISDEKDKGVAGGIPWAGGPVPMEHAIRGLGTVTLTVSHLGMMRSFLTDILHFREVAQEGENILFEVGEGGHGAQIIVREDQNHMAEVPGYGSVHHLALRVADQDALNEWIKVINKTGMPNSGFVDRFYFKSLYVREFNRILFEFATDGPGFATDEDESSLGRTLSLPPFLEGKRELIESQLEPLDI</sequence>
<dbReference type="InterPro" id="IPR052537">
    <property type="entry name" value="Extradiol_RC_dioxygenase"/>
</dbReference>
<comment type="subcellular location">
    <subcellularLocation>
        <location evidence="2">Cytoplasm</location>
    </subcellularLocation>
</comment>
<gene>
    <name evidence="4" type="ORF">E4665_14475</name>
</gene>
<dbReference type="Pfam" id="PF01738">
    <property type="entry name" value="DLH"/>
    <property type="match status" value="1"/>
</dbReference>